<evidence type="ECO:0000259" key="11">
    <source>
        <dbReference type="PROSITE" id="PS51195"/>
    </source>
</evidence>
<dbReference type="SMART" id="SM00487">
    <property type="entry name" value="DEXDc"/>
    <property type="match status" value="1"/>
</dbReference>
<dbReference type="InterPro" id="IPR027417">
    <property type="entry name" value="P-loop_NTPase"/>
</dbReference>
<sequence length="607" mass="67171">MVEFVRNNRRKETMVKINSVVHISYSLLNLRILNLLCSFSRLVLVRLAMITQEASFADLGLADELLKACERLLWSKPTPIQSLSIPPAIEGRNVVALAETGSGKTAAYALPIIQKLLHHPFPFFALILTPTRELAAQVQAQFVALGKTIGLSAILLVGGVPVTQQADQMRISPPHVLIATPGRFVDHLKKTKGFDELKFANLRFLVIDEADRMLGADFDSVLEKILYVCPSNRQTMLFSATMTDKINKLQRASVRDPVRVSTRKSKYQSVASLRQYVYLVPQTELDAYLVHLLRVALCPELNFPGLDAIRLEPVSPANKTADSVMPTSVIVFTRTRAASNRLNLILRQFLRQPVIALNGEMPQAQRLGALHKFKRSQGAVLVATDVASRGLDIPQVGLVVNYDVPLDAKTYMHRVGRTARAGRVGCALTLLTQYSVVFFLKEIESHLLSALGTRQQQIPSLVEVGSPEDKALEKAVGNLTADVKEAAARSNQTIGTMRKRTKPSGAGAAAVFTAVDDLPTPSACEIFAKPGLKRSAWASEAPEFKRAEIKEVMQNMVIQHNPNDKNDVDSSASCCTVTRKWTKQKRNQSDKIQRKKRQPHPKGKRRI</sequence>
<dbReference type="InterPro" id="IPR011545">
    <property type="entry name" value="DEAD/DEAH_box_helicase_dom"/>
</dbReference>
<dbReference type="PANTHER" id="PTHR47959:SF24">
    <property type="entry name" value="ATP-DEPENDENT RNA HELICASE"/>
    <property type="match status" value="1"/>
</dbReference>
<dbReference type="PROSITE" id="PS51192">
    <property type="entry name" value="HELICASE_ATP_BIND_1"/>
    <property type="match status" value="1"/>
</dbReference>
<evidence type="ECO:0000256" key="8">
    <source>
        <dbReference type="SAM" id="MobiDB-lite"/>
    </source>
</evidence>
<evidence type="ECO:0000256" key="2">
    <source>
        <dbReference type="ARBA" id="ARBA00022741"/>
    </source>
</evidence>
<gene>
    <name evidence="12" type="ORF">CDAUBV1_LOCUS3086</name>
</gene>
<name>A0AAV2T5W3_CALDB</name>
<dbReference type="GO" id="GO:0005829">
    <property type="term" value="C:cytosol"/>
    <property type="evidence" value="ECO:0007669"/>
    <property type="project" value="TreeGrafter"/>
</dbReference>
<evidence type="ECO:0000256" key="7">
    <source>
        <dbReference type="RuleBase" id="RU000492"/>
    </source>
</evidence>
<dbReference type="GO" id="GO:0016787">
    <property type="term" value="F:hydrolase activity"/>
    <property type="evidence" value="ECO:0007669"/>
    <property type="project" value="UniProtKB-KW"/>
</dbReference>
<dbReference type="GO" id="GO:0003724">
    <property type="term" value="F:RNA helicase activity"/>
    <property type="evidence" value="ECO:0007669"/>
    <property type="project" value="UniProtKB-EC"/>
</dbReference>
<dbReference type="InterPro" id="IPR000629">
    <property type="entry name" value="RNA-helicase_DEAD-box_CS"/>
</dbReference>
<comment type="caution">
    <text evidence="12">The sequence shown here is derived from an EMBL/GenBank/DDBJ whole genome shotgun (WGS) entry which is preliminary data.</text>
</comment>
<evidence type="ECO:0000259" key="9">
    <source>
        <dbReference type="PROSITE" id="PS51192"/>
    </source>
</evidence>
<feature type="domain" description="Helicase C-terminal" evidence="10">
    <location>
        <begin position="316"/>
        <end position="466"/>
    </location>
</feature>
<dbReference type="InterPro" id="IPR050079">
    <property type="entry name" value="DEAD_box_RNA_helicase"/>
</dbReference>
<comment type="similarity">
    <text evidence="7">Belongs to the DEAD box helicase family.</text>
</comment>
<dbReference type="PROSITE" id="PS00039">
    <property type="entry name" value="DEAD_ATP_HELICASE"/>
    <property type="match status" value="1"/>
</dbReference>
<organism evidence="12 13">
    <name type="scientific">Calicophoron daubneyi</name>
    <name type="common">Rumen fluke</name>
    <name type="synonym">Paramphistomum daubneyi</name>
    <dbReference type="NCBI Taxonomy" id="300641"/>
    <lineage>
        <taxon>Eukaryota</taxon>
        <taxon>Metazoa</taxon>
        <taxon>Spiralia</taxon>
        <taxon>Lophotrochozoa</taxon>
        <taxon>Platyhelminthes</taxon>
        <taxon>Trematoda</taxon>
        <taxon>Digenea</taxon>
        <taxon>Plagiorchiida</taxon>
        <taxon>Pronocephalata</taxon>
        <taxon>Paramphistomoidea</taxon>
        <taxon>Paramphistomidae</taxon>
        <taxon>Calicophoron</taxon>
    </lineage>
</organism>
<dbReference type="PROSITE" id="PS51194">
    <property type="entry name" value="HELICASE_CTER"/>
    <property type="match status" value="1"/>
</dbReference>
<evidence type="ECO:0000256" key="6">
    <source>
        <dbReference type="PROSITE-ProRule" id="PRU00552"/>
    </source>
</evidence>
<feature type="domain" description="Helicase ATP-binding" evidence="9">
    <location>
        <begin position="85"/>
        <end position="260"/>
    </location>
</feature>
<dbReference type="GO" id="GO:0005524">
    <property type="term" value="F:ATP binding"/>
    <property type="evidence" value="ECO:0007669"/>
    <property type="project" value="UniProtKB-KW"/>
</dbReference>
<dbReference type="Pfam" id="PF00271">
    <property type="entry name" value="Helicase_C"/>
    <property type="match status" value="1"/>
</dbReference>
<keyword evidence="5 7" id="KW-0067">ATP-binding</keyword>
<dbReference type="Proteomes" id="UP001497525">
    <property type="component" value="Unassembled WGS sequence"/>
</dbReference>
<evidence type="ECO:0000256" key="4">
    <source>
        <dbReference type="ARBA" id="ARBA00022806"/>
    </source>
</evidence>
<dbReference type="SMART" id="SM00490">
    <property type="entry name" value="HELICc"/>
    <property type="match status" value="1"/>
</dbReference>
<dbReference type="PROSITE" id="PS51195">
    <property type="entry name" value="Q_MOTIF"/>
    <property type="match status" value="1"/>
</dbReference>
<evidence type="ECO:0000259" key="10">
    <source>
        <dbReference type="PROSITE" id="PS51194"/>
    </source>
</evidence>
<dbReference type="InterPro" id="IPR001650">
    <property type="entry name" value="Helicase_C-like"/>
</dbReference>
<proteinExistence type="inferred from homology"/>
<dbReference type="Gene3D" id="3.40.50.300">
    <property type="entry name" value="P-loop containing nucleotide triphosphate hydrolases"/>
    <property type="match status" value="2"/>
</dbReference>
<dbReference type="SUPFAM" id="SSF52540">
    <property type="entry name" value="P-loop containing nucleoside triphosphate hydrolases"/>
    <property type="match status" value="2"/>
</dbReference>
<dbReference type="CDD" id="cd18787">
    <property type="entry name" value="SF2_C_DEAD"/>
    <property type="match status" value="1"/>
</dbReference>
<keyword evidence="3 7" id="KW-0378">Hydrolase</keyword>
<feature type="short sequence motif" description="Q motif" evidence="6">
    <location>
        <begin position="54"/>
        <end position="82"/>
    </location>
</feature>
<dbReference type="EC" id="3.6.4.13" evidence="1"/>
<accession>A0AAV2T5W3</accession>
<evidence type="ECO:0000256" key="5">
    <source>
        <dbReference type="ARBA" id="ARBA00022840"/>
    </source>
</evidence>
<dbReference type="PANTHER" id="PTHR47959">
    <property type="entry name" value="ATP-DEPENDENT RNA HELICASE RHLE-RELATED"/>
    <property type="match status" value="1"/>
</dbReference>
<evidence type="ECO:0000256" key="1">
    <source>
        <dbReference type="ARBA" id="ARBA00012552"/>
    </source>
</evidence>
<keyword evidence="4 7" id="KW-0347">Helicase</keyword>
<dbReference type="GO" id="GO:0003676">
    <property type="term" value="F:nucleic acid binding"/>
    <property type="evidence" value="ECO:0007669"/>
    <property type="project" value="InterPro"/>
</dbReference>
<feature type="compositionally biased region" description="Basic residues" evidence="8">
    <location>
        <begin position="593"/>
        <end position="607"/>
    </location>
</feature>
<evidence type="ECO:0000313" key="13">
    <source>
        <dbReference type="Proteomes" id="UP001497525"/>
    </source>
</evidence>
<dbReference type="InterPro" id="IPR014014">
    <property type="entry name" value="RNA_helicase_DEAD_Q_motif"/>
</dbReference>
<reference evidence="12" key="1">
    <citation type="submission" date="2024-06" db="EMBL/GenBank/DDBJ databases">
        <authorList>
            <person name="Liu X."/>
            <person name="Lenzi L."/>
            <person name="Haldenby T S."/>
            <person name="Uol C."/>
        </authorList>
    </citation>
    <scope>NUCLEOTIDE SEQUENCE</scope>
</reference>
<dbReference type="Pfam" id="PF00270">
    <property type="entry name" value="DEAD"/>
    <property type="match status" value="1"/>
</dbReference>
<feature type="region of interest" description="Disordered" evidence="8">
    <location>
        <begin position="578"/>
        <end position="607"/>
    </location>
</feature>
<evidence type="ECO:0000313" key="12">
    <source>
        <dbReference type="EMBL" id="CAL5130882.1"/>
    </source>
</evidence>
<dbReference type="AlphaFoldDB" id="A0AAV2T5W3"/>
<protein>
    <recommendedName>
        <fullName evidence="1">RNA helicase</fullName>
        <ecNumber evidence="1">3.6.4.13</ecNumber>
    </recommendedName>
</protein>
<feature type="domain" description="DEAD-box RNA helicase Q" evidence="11">
    <location>
        <begin position="54"/>
        <end position="82"/>
    </location>
</feature>
<evidence type="ECO:0000256" key="3">
    <source>
        <dbReference type="ARBA" id="ARBA00022801"/>
    </source>
</evidence>
<dbReference type="InterPro" id="IPR014001">
    <property type="entry name" value="Helicase_ATP-bd"/>
</dbReference>
<keyword evidence="2 7" id="KW-0547">Nucleotide-binding</keyword>
<dbReference type="EMBL" id="CAXLJL010000077">
    <property type="protein sequence ID" value="CAL5130882.1"/>
    <property type="molecule type" value="Genomic_DNA"/>
</dbReference>